<feature type="domain" description="Fe-containing alcohol dehydrogenase-like C-terminal" evidence="3">
    <location>
        <begin position="188"/>
        <end position="387"/>
    </location>
</feature>
<name>W4VAZ1_9FIRM</name>
<dbReference type="GO" id="GO:1990002">
    <property type="term" value="F:methylglyoxal reductase (NADPH) (acetol producing) activity"/>
    <property type="evidence" value="ECO:0007669"/>
    <property type="project" value="TreeGrafter"/>
</dbReference>
<dbReference type="AlphaFoldDB" id="W4VAZ1"/>
<feature type="domain" description="Alcohol dehydrogenase iron-type/glycerol dehydrogenase GldA" evidence="2">
    <location>
        <begin position="9"/>
        <end position="177"/>
    </location>
</feature>
<accession>W4VAZ1</accession>
<gene>
    <name evidence="4" type="ORF">JCM21531_3951</name>
</gene>
<keyword evidence="5" id="KW-1185">Reference proteome</keyword>
<dbReference type="FunFam" id="3.40.50.1970:FF:000003">
    <property type="entry name" value="Alcohol dehydrogenase, iron-containing"/>
    <property type="match status" value="1"/>
</dbReference>
<dbReference type="OrthoDB" id="9801156at2"/>
<comment type="caution">
    <text evidence="4">The sequence shown here is derived from an EMBL/GenBank/DDBJ whole genome shotgun (WGS) entry which is preliminary data.</text>
</comment>
<dbReference type="Proteomes" id="UP000019109">
    <property type="component" value="Unassembled WGS sequence"/>
</dbReference>
<evidence type="ECO:0000256" key="1">
    <source>
        <dbReference type="ARBA" id="ARBA00023002"/>
    </source>
</evidence>
<dbReference type="InterPro" id="IPR056798">
    <property type="entry name" value="ADH_Fe_C"/>
</dbReference>
<dbReference type="PROSITE" id="PS00060">
    <property type="entry name" value="ADH_IRON_2"/>
    <property type="match status" value="1"/>
</dbReference>
<evidence type="ECO:0000313" key="4">
    <source>
        <dbReference type="EMBL" id="GAE90351.1"/>
    </source>
</evidence>
<keyword evidence="1" id="KW-0560">Oxidoreductase</keyword>
<dbReference type="Gene3D" id="3.40.50.1970">
    <property type="match status" value="1"/>
</dbReference>
<evidence type="ECO:0000259" key="3">
    <source>
        <dbReference type="Pfam" id="PF25137"/>
    </source>
</evidence>
<dbReference type="Pfam" id="PF25137">
    <property type="entry name" value="ADH_Fe_C"/>
    <property type="match status" value="1"/>
</dbReference>
<dbReference type="GO" id="GO:1990362">
    <property type="term" value="F:butanol dehydrogenase (NAD+) activity"/>
    <property type="evidence" value="ECO:0007669"/>
    <property type="project" value="InterPro"/>
</dbReference>
<dbReference type="InterPro" id="IPR044731">
    <property type="entry name" value="BDH-like"/>
</dbReference>
<dbReference type="GO" id="GO:0005829">
    <property type="term" value="C:cytosol"/>
    <property type="evidence" value="ECO:0007669"/>
    <property type="project" value="TreeGrafter"/>
</dbReference>
<organism evidence="4 5">
    <name type="scientific">Acetivibrio straminisolvens JCM 21531</name>
    <dbReference type="NCBI Taxonomy" id="1294263"/>
    <lineage>
        <taxon>Bacteria</taxon>
        <taxon>Bacillati</taxon>
        <taxon>Bacillota</taxon>
        <taxon>Clostridia</taxon>
        <taxon>Eubacteriales</taxon>
        <taxon>Oscillospiraceae</taxon>
        <taxon>Acetivibrio</taxon>
    </lineage>
</organism>
<dbReference type="PANTHER" id="PTHR43633:SF1">
    <property type="entry name" value="ALCOHOL DEHYDROGENASE YQHD"/>
    <property type="match status" value="1"/>
</dbReference>
<evidence type="ECO:0000259" key="2">
    <source>
        <dbReference type="Pfam" id="PF00465"/>
    </source>
</evidence>
<dbReference type="CDD" id="cd08187">
    <property type="entry name" value="BDH"/>
    <property type="match status" value="1"/>
</dbReference>
<dbReference type="Gene3D" id="1.20.1090.10">
    <property type="entry name" value="Dehydroquinate synthase-like - alpha domain"/>
    <property type="match status" value="1"/>
</dbReference>
<dbReference type="EMBL" id="BAVR01000066">
    <property type="protein sequence ID" value="GAE90351.1"/>
    <property type="molecule type" value="Genomic_DNA"/>
</dbReference>
<dbReference type="Pfam" id="PF00465">
    <property type="entry name" value="Fe-ADH"/>
    <property type="match status" value="1"/>
</dbReference>
<dbReference type="PANTHER" id="PTHR43633">
    <property type="entry name" value="ALCOHOL DEHYDROGENASE YQHD"/>
    <property type="match status" value="1"/>
</dbReference>
<reference evidence="4" key="1">
    <citation type="journal article" date="2014" name="Genome Announc.">
        <title>Draft Genome Sequence of Clostridium straminisolvens Strain JCM 21531T, Isolated from a Cellulose-Degrading Bacterial Community.</title>
        <authorList>
            <person name="Yuki M."/>
            <person name="Oshima K."/>
            <person name="Suda W."/>
            <person name="Sakamoto M."/>
            <person name="Kitamura K."/>
            <person name="Iida T."/>
            <person name="Hattori M."/>
            <person name="Ohkuma M."/>
        </authorList>
    </citation>
    <scope>NUCLEOTIDE SEQUENCE [LARGE SCALE GENOMIC DNA]</scope>
    <source>
        <strain evidence="4">JCM 21531</strain>
    </source>
</reference>
<dbReference type="InterPro" id="IPR018211">
    <property type="entry name" value="ADH_Fe_CS"/>
</dbReference>
<protein>
    <submittedName>
        <fullName evidence="4">NADH-dependent butanol dehydrogenase A</fullName>
    </submittedName>
</protein>
<dbReference type="STRING" id="1294263.JCM21531_3951"/>
<dbReference type="GO" id="GO:0046872">
    <property type="term" value="F:metal ion binding"/>
    <property type="evidence" value="ECO:0007669"/>
    <property type="project" value="InterPro"/>
</dbReference>
<dbReference type="GO" id="GO:0008106">
    <property type="term" value="F:alcohol dehydrogenase (NADP+) activity"/>
    <property type="evidence" value="ECO:0007669"/>
    <property type="project" value="TreeGrafter"/>
</dbReference>
<evidence type="ECO:0000313" key="5">
    <source>
        <dbReference type="Proteomes" id="UP000019109"/>
    </source>
</evidence>
<dbReference type="InterPro" id="IPR001670">
    <property type="entry name" value="ADH_Fe/GldA"/>
</dbReference>
<dbReference type="SUPFAM" id="SSF56796">
    <property type="entry name" value="Dehydroquinate synthase-like"/>
    <property type="match status" value="1"/>
</dbReference>
<dbReference type="RefSeq" id="WP_038290922.1">
    <property type="nucleotide sequence ID" value="NZ_BAVR01000066.1"/>
</dbReference>
<sequence>MINFTYENPTKIIFGRGAELKVGEEVKKYSSKVLLHYGGGSIKKTGLYDKVINSLKQAGVEVVELGGVMPNPRLGLVNEGIKICREKGIDFILAVGGGSAIDSAKAIAVGVPYNGDVWDFFSGKAEAKEALPIGVVLTIPAAGSEASPNSVITKEDGLYKRGMYSELIMPVFSIMNPELTYTLPEYQTACGTADIMAHIMERYFTNVTHTDLTDRLCEATLKTMIKNVPIALQEPDNYNARAEIMWAGTVAHNGLLGTGRIEDWASHNIEHEISAIYDVAHGAGLAVVFPAWMKYVYKNNLDRFVQFAVRVWNVEMNFDEPERTALEGIERLKKFFKEIGLPVSLKEMNIGDDRLEEMASKCTNGGNSTIGSFVKLNREDVYNILKLAR</sequence>
<proteinExistence type="predicted"/>